<evidence type="ECO:0000313" key="7">
    <source>
        <dbReference type="Proteomes" id="UP000315440"/>
    </source>
</evidence>
<keyword evidence="2 4" id="KW-0813">Transport</keyword>
<dbReference type="GO" id="GO:0006817">
    <property type="term" value="P:phosphate ion transport"/>
    <property type="evidence" value="ECO:0007669"/>
    <property type="project" value="UniProtKB-UniRule"/>
</dbReference>
<dbReference type="EMBL" id="SJPQ01000001">
    <property type="protein sequence ID" value="TWT89883.1"/>
    <property type="molecule type" value="Genomic_DNA"/>
</dbReference>
<name>A0A5C5ZUL4_9BACT</name>
<comment type="caution">
    <text evidence="6">The sequence shown here is derived from an EMBL/GenBank/DDBJ whole genome shotgun (WGS) entry which is preliminary data.</text>
</comment>
<comment type="function">
    <text evidence="4">Involved in the system for phosphate transport across the cytoplasmic membrane.</text>
</comment>
<dbReference type="CDD" id="cd13654">
    <property type="entry name" value="PBP2_phosphate_like_2"/>
    <property type="match status" value="1"/>
</dbReference>
<dbReference type="InterPro" id="IPR024370">
    <property type="entry name" value="PBP_domain"/>
</dbReference>
<dbReference type="InterPro" id="IPR011862">
    <property type="entry name" value="Phos-bd"/>
</dbReference>
<feature type="signal peptide" evidence="4">
    <location>
        <begin position="1"/>
        <end position="26"/>
    </location>
</feature>
<feature type="domain" description="PBP" evidence="5">
    <location>
        <begin position="31"/>
        <end position="280"/>
    </location>
</feature>
<dbReference type="SUPFAM" id="SSF53850">
    <property type="entry name" value="Periplasmic binding protein-like II"/>
    <property type="match status" value="1"/>
</dbReference>
<reference evidence="6 7" key="1">
    <citation type="submission" date="2019-02" db="EMBL/GenBank/DDBJ databases">
        <title>Deep-cultivation of Planctomycetes and their phenomic and genomic characterization uncovers novel biology.</title>
        <authorList>
            <person name="Wiegand S."/>
            <person name="Jogler M."/>
            <person name="Boedeker C."/>
            <person name="Pinto D."/>
            <person name="Vollmers J."/>
            <person name="Rivas-Marin E."/>
            <person name="Kohn T."/>
            <person name="Peeters S.H."/>
            <person name="Heuer A."/>
            <person name="Rast P."/>
            <person name="Oberbeckmann S."/>
            <person name="Bunk B."/>
            <person name="Jeske O."/>
            <person name="Meyerdierks A."/>
            <person name="Storesund J.E."/>
            <person name="Kallscheuer N."/>
            <person name="Luecker S."/>
            <person name="Lage O.M."/>
            <person name="Pohl T."/>
            <person name="Merkel B.J."/>
            <person name="Hornburger P."/>
            <person name="Mueller R.-W."/>
            <person name="Bruemmer F."/>
            <person name="Labrenz M."/>
            <person name="Spormann A.M."/>
            <person name="Op Den Camp H."/>
            <person name="Overmann J."/>
            <person name="Amann R."/>
            <person name="Jetten M.S.M."/>
            <person name="Mascher T."/>
            <person name="Medema M.H."/>
            <person name="Devos D.P."/>
            <person name="Kaster A.-K."/>
            <person name="Ovreas L."/>
            <person name="Rohde M."/>
            <person name="Galperin M.Y."/>
            <person name="Jogler C."/>
        </authorList>
    </citation>
    <scope>NUCLEOTIDE SEQUENCE [LARGE SCALE GENOMIC DNA]</scope>
    <source>
        <strain evidence="6 7">Mal64</strain>
    </source>
</reference>
<comment type="similarity">
    <text evidence="1 4">Belongs to the PstS family.</text>
</comment>
<keyword evidence="4" id="KW-0592">Phosphate transport</keyword>
<dbReference type="PANTHER" id="PTHR30570">
    <property type="entry name" value="PERIPLASMIC PHOSPHATE BINDING COMPONENT OF PHOSPHATE ABC TRANSPORTER"/>
    <property type="match status" value="1"/>
</dbReference>
<evidence type="ECO:0000256" key="3">
    <source>
        <dbReference type="ARBA" id="ARBA00022729"/>
    </source>
</evidence>
<feature type="chain" id="PRO_5027161285" description="Phosphate-binding protein" evidence="4">
    <location>
        <begin position="27"/>
        <end position="313"/>
    </location>
</feature>
<evidence type="ECO:0000256" key="1">
    <source>
        <dbReference type="ARBA" id="ARBA00008725"/>
    </source>
</evidence>
<dbReference type="RefSeq" id="WP_146395949.1">
    <property type="nucleotide sequence ID" value="NZ_SJPQ01000001.1"/>
</dbReference>
<keyword evidence="7" id="KW-1185">Reference proteome</keyword>
<protein>
    <recommendedName>
        <fullName evidence="4">Phosphate-binding protein</fullName>
    </recommendedName>
</protein>
<dbReference type="NCBIfam" id="TIGR02136">
    <property type="entry name" value="ptsS_2"/>
    <property type="match status" value="1"/>
</dbReference>
<dbReference type="AlphaFoldDB" id="A0A5C5ZUL4"/>
<dbReference type="GO" id="GO:0042301">
    <property type="term" value="F:phosphate ion binding"/>
    <property type="evidence" value="ECO:0007669"/>
    <property type="project" value="UniProtKB-UniRule"/>
</dbReference>
<dbReference type="OrthoDB" id="9790048at2"/>
<evidence type="ECO:0000256" key="2">
    <source>
        <dbReference type="ARBA" id="ARBA00022448"/>
    </source>
</evidence>
<evidence type="ECO:0000256" key="4">
    <source>
        <dbReference type="RuleBase" id="RU367119"/>
    </source>
</evidence>
<dbReference type="Pfam" id="PF12849">
    <property type="entry name" value="PBP_like_2"/>
    <property type="match status" value="1"/>
</dbReference>
<gene>
    <name evidence="6" type="primary">pstS</name>
    <name evidence="6" type="ORF">Mal64_02650</name>
</gene>
<dbReference type="Proteomes" id="UP000315440">
    <property type="component" value="Unassembled WGS sequence"/>
</dbReference>
<keyword evidence="3 4" id="KW-0732">Signal</keyword>
<sequence length="313" mass="33795" precursor="true">MLTNLFRRPSAPFVATLLAPLTIALAGCGAPPQGIKIDGSSTVYPISEAVAEKYSNENPGARVTVGFSGTGGGMKKFIAGEIDICDASRGMKQSEADACAQASVGFIELTVAFDGLAVITNPENDWCDCLTVEQLASIWRPDSPVNKWNELDPAWPDEEIKLYGPGTDSGTFDYFTEVIVGESKSSRPDYTASEDDNVLVTGISEDKYALGYFGFAYYIENKEKLKLLSVDDGDGNCVKPTIETVMANTYKPLSRPLFVYVRNSTLARPEGKKFVQYYLDNAADMATVVGYVPVSEDIVAQNLESFNGATSGE</sequence>
<dbReference type="PANTHER" id="PTHR30570:SF1">
    <property type="entry name" value="PHOSPHATE-BINDING PROTEIN PSTS"/>
    <property type="match status" value="1"/>
</dbReference>
<accession>A0A5C5ZUL4</accession>
<evidence type="ECO:0000313" key="6">
    <source>
        <dbReference type="EMBL" id="TWT89883.1"/>
    </source>
</evidence>
<dbReference type="InterPro" id="IPR050811">
    <property type="entry name" value="Phosphate_ABC_transporter"/>
</dbReference>
<dbReference type="PROSITE" id="PS51257">
    <property type="entry name" value="PROKAR_LIPOPROTEIN"/>
    <property type="match status" value="1"/>
</dbReference>
<dbReference type="Gene3D" id="3.40.190.10">
    <property type="entry name" value="Periplasmic binding protein-like II"/>
    <property type="match status" value="2"/>
</dbReference>
<proteinExistence type="inferred from homology"/>
<organism evidence="6 7">
    <name type="scientific">Pseudobythopirellula maris</name>
    <dbReference type="NCBI Taxonomy" id="2527991"/>
    <lineage>
        <taxon>Bacteria</taxon>
        <taxon>Pseudomonadati</taxon>
        <taxon>Planctomycetota</taxon>
        <taxon>Planctomycetia</taxon>
        <taxon>Pirellulales</taxon>
        <taxon>Lacipirellulaceae</taxon>
        <taxon>Pseudobythopirellula</taxon>
    </lineage>
</organism>
<evidence type="ECO:0000259" key="5">
    <source>
        <dbReference type="Pfam" id="PF12849"/>
    </source>
</evidence>